<name>A0A3B0VPX6_9ZZZZ</name>
<evidence type="ECO:0000259" key="1">
    <source>
        <dbReference type="Pfam" id="PF10547"/>
    </source>
</evidence>
<sequence>MFAPLLRVVFYADEITAVRLENGRVFIPVRPICEALGLDWSAQYRRINSDMVLSDVSMSVVLTATNINFGFI</sequence>
<dbReference type="AlphaFoldDB" id="A0A3B0VPX6"/>
<feature type="domain" description="Antirepressor protein ant N-terminal" evidence="1">
    <location>
        <begin position="8"/>
        <end position="66"/>
    </location>
</feature>
<dbReference type="InterPro" id="IPR018875">
    <property type="entry name" value="Antirepressor_Ant_N"/>
</dbReference>
<evidence type="ECO:0000313" key="2">
    <source>
        <dbReference type="EMBL" id="VAW34236.1"/>
    </source>
</evidence>
<dbReference type="EMBL" id="UOEU01000520">
    <property type="protein sequence ID" value="VAW34236.1"/>
    <property type="molecule type" value="Genomic_DNA"/>
</dbReference>
<proteinExistence type="predicted"/>
<protein>
    <recommendedName>
        <fullName evidence="1">Antirepressor protein ant N-terminal domain-containing protein</fullName>
    </recommendedName>
</protein>
<organism evidence="2">
    <name type="scientific">hydrothermal vent metagenome</name>
    <dbReference type="NCBI Taxonomy" id="652676"/>
    <lineage>
        <taxon>unclassified sequences</taxon>
        <taxon>metagenomes</taxon>
        <taxon>ecological metagenomes</taxon>
    </lineage>
</organism>
<dbReference type="Pfam" id="PF10547">
    <property type="entry name" value="P22_AR_N"/>
    <property type="match status" value="1"/>
</dbReference>
<gene>
    <name evidence="2" type="ORF">MNBD_CHLOROFLEXI01-259</name>
</gene>
<accession>A0A3B0VPX6</accession>
<reference evidence="2" key="1">
    <citation type="submission" date="2018-06" db="EMBL/GenBank/DDBJ databases">
        <authorList>
            <person name="Zhirakovskaya E."/>
        </authorList>
    </citation>
    <scope>NUCLEOTIDE SEQUENCE</scope>
</reference>